<comment type="caution">
    <text evidence="2">The sequence shown here is derived from an EMBL/GenBank/DDBJ whole genome shotgun (WGS) entry which is preliminary data.</text>
</comment>
<evidence type="ECO:0000256" key="1">
    <source>
        <dbReference type="SAM" id="Phobius"/>
    </source>
</evidence>
<keyword evidence="1" id="KW-1133">Transmembrane helix</keyword>
<name>A0ABU5QG37_9BACT</name>
<keyword evidence="3" id="KW-1185">Reference proteome</keyword>
<dbReference type="Pfam" id="PF06170">
    <property type="entry name" value="DUF983"/>
    <property type="match status" value="1"/>
</dbReference>
<organism evidence="2 3">
    <name type="scientific">Arcicella rigui</name>
    <dbReference type="NCBI Taxonomy" id="797020"/>
    <lineage>
        <taxon>Bacteria</taxon>
        <taxon>Pseudomonadati</taxon>
        <taxon>Bacteroidota</taxon>
        <taxon>Cytophagia</taxon>
        <taxon>Cytophagales</taxon>
        <taxon>Flectobacillaceae</taxon>
        <taxon>Arcicella</taxon>
    </lineage>
</organism>
<sequence>MPEKSKIYSIAFNKCPCCHEGNFFETNNPYNLKKFAHMNKYCPVCGTNLEPEQGFYTGAMYVSYALYVALIVTTFVGFVVILEVDVDTVLKFLVPVLIVVLPPFFRFARLIWANMFMSYKGVEASTKSAFKK</sequence>
<feature type="transmembrane region" description="Helical" evidence="1">
    <location>
        <begin position="88"/>
        <end position="108"/>
    </location>
</feature>
<keyword evidence="1" id="KW-0812">Transmembrane</keyword>
<dbReference type="EMBL" id="JAYFUM010000033">
    <property type="protein sequence ID" value="MEA5141835.1"/>
    <property type="molecule type" value="Genomic_DNA"/>
</dbReference>
<protein>
    <submittedName>
        <fullName evidence="2">DUF983 domain-containing protein</fullName>
    </submittedName>
</protein>
<feature type="transmembrane region" description="Helical" evidence="1">
    <location>
        <begin position="61"/>
        <end position="82"/>
    </location>
</feature>
<proteinExistence type="predicted"/>
<dbReference type="Proteomes" id="UP001302949">
    <property type="component" value="Unassembled WGS sequence"/>
</dbReference>
<keyword evidence="1" id="KW-0472">Membrane</keyword>
<gene>
    <name evidence="2" type="ORF">VB248_21950</name>
</gene>
<dbReference type="InterPro" id="IPR009325">
    <property type="entry name" value="DUF983"/>
</dbReference>
<evidence type="ECO:0000313" key="3">
    <source>
        <dbReference type="Proteomes" id="UP001302949"/>
    </source>
</evidence>
<dbReference type="RefSeq" id="WP_323298989.1">
    <property type="nucleotide sequence ID" value="NZ_JAYFUM010000033.1"/>
</dbReference>
<accession>A0ABU5QG37</accession>
<reference evidence="2 3" key="1">
    <citation type="submission" date="2023-12" db="EMBL/GenBank/DDBJ databases">
        <title>Novel species of the genus Arcicella isolated from rivers.</title>
        <authorList>
            <person name="Lu H."/>
        </authorList>
    </citation>
    <scope>NUCLEOTIDE SEQUENCE [LARGE SCALE GENOMIC DNA]</scope>
    <source>
        <strain evidence="2 3">KCTC 23307</strain>
    </source>
</reference>
<evidence type="ECO:0000313" key="2">
    <source>
        <dbReference type="EMBL" id="MEA5141835.1"/>
    </source>
</evidence>